<evidence type="ECO:0000256" key="4">
    <source>
        <dbReference type="ARBA" id="ARBA00012984"/>
    </source>
</evidence>
<dbReference type="Proteomes" id="UP000037175">
    <property type="component" value="Unassembled WGS sequence"/>
</dbReference>
<evidence type="ECO:0000256" key="2">
    <source>
        <dbReference type="ARBA" id="ARBA00005075"/>
    </source>
</evidence>
<dbReference type="EC" id="6.2.1.14" evidence="4 11"/>
<evidence type="ECO:0000313" key="12">
    <source>
        <dbReference type="EMBL" id="KNZ68638.1"/>
    </source>
</evidence>
<accession>A0A0L6VZR5</accession>
<dbReference type="GO" id="GO:0000287">
    <property type="term" value="F:magnesium ion binding"/>
    <property type="evidence" value="ECO:0007669"/>
    <property type="project" value="UniProtKB-UniRule"/>
</dbReference>
<organism evidence="12 13">
    <name type="scientific">Thermincola ferriacetica</name>
    <dbReference type="NCBI Taxonomy" id="281456"/>
    <lineage>
        <taxon>Bacteria</taxon>
        <taxon>Bacillati</taxon>
        <taxon>Bacillota</taxon>
        <taxon>Clostridia</taxon>
        <taxon>Eubacteriales</taxon>
        <taxon>Thermincolaceae</taxon>
        <taxon>Thermincola</taxon>
    </lineage>
</organism>
<keyword evidence="8 11" id="KW-0067">ATP-binding</keyword>
<evidence type="ECO:0000256" key="10">
    <source>
        <dbReference type="ARBA" id="ARBA00049553"/>
    </source>
</evidence>
<dbReference type="AlphaFoldDB" id="A0A0L6VZR5"/>
<dbReference type="Pfam" id="PF03744">
    <property type="entry name" value="BioW"/>
    <property type="match status" value="1"/>
</dbReference>
<evidence type="ECO:0000313" key="13">
    <source>
        <dbReference type="Proteomes" id="UP000037175"/>
    </source>
</evidence>
<comment type="similarity">
    <text evidence="11">Belongs to the BioW family.</text>
</comment>
<name>A0A0L6VZR5_9FIRM</name>
<keyword evidence="7 11" id="KW-0093">Biotin biosynthesis</keyword>
<protein>
    <recommendedName>
        <fullName evidence="4 11">6-carboxyhexanoate--CoA ligase</fullName>
        <ecNumber evidence="4 11">6.2.1.14</ecNumber>
    </recommendedName>
    <alternativeName>
        <fullName evidence="11">Pimeloyl-CoA synthase</fullName>
    </alternativeName>
</protein>
<keyword evidence="9 11" id="KW-0460">Magnesium</keyword>
<dbReference type="HAMAP" id="MF_00668">
    <property type="entry name" value="BioW"/>
    <property type="match status" value="1"/>
</dbReference>
<evidence type="ECO:0000256" key="8">
    <source>
        <dbReference type="ARBA" id="ARBA00022840"/>
    </source>
</evidence>
<dbReference type="EMBL" id="LGTE01000025">
    <property type="protein sequence ID" value="KNZ68638.1"/>
    <property type="molecule type" value="Genomic_DNA"/>
</dbReference>
<dbReference type="RefSeq" id="WP_052218812.1">
    <property type="nucleotide sequence ID" value="NZ_LGTE01000025.1"/>
</dbReference>
<keyword evidence="5 11" id="KW-0436">Ligase</keyword>
<evidence type="ECO:0000256" key="7">
    <source>
        <dbReference type="ARBA" id="ARBA00022756"/>
    </source>
</evidence>
<dbReference type="GO" id="GO:0042410">
    <property type="term" value="F:6-carboxyhexanoate-CoA ligase activity"/>
    <property type="evidence" value="ECO:0007669"/>
    <property type="project" value="UniProtKB-UniRule"/>
</dbReference>
<evidence type="ECO:0000256" key="3">
    <source>
        <dbReference type="ARBA" id="ARBA00011738"/>
    </source>
</evidence>
<comment type="catalytic activity">
    <reaction evidence="10 11">
        <text>heptanedioate + ATP + CoA = 6-carboxyhexanoyl-CoA + AMP + diphosphate</text>
        <dbReference type="Rhea" id="RHEA:14781"/>
        <dbReference type="ChEBI" id="CHEBI:30616"/>
        <dbReference type="ChEBI" id="CHEBI:33019"/>
        <dbReference type="ChEBI" id="CHEBI:36165"/>
        <dbReference type="ChEBI" id="CHEBI:57287"/>
        <dbReference type="ChEBI" id="CHEBI:57360"/>
        <dbReference type="ChEBI" id="CHEBI:456215"/>
        <dbReference type="EC" id="6.2.1.14"/>
    </reaction>
</comment>
<dbReference type="PATRIC" id="fig|281456.6.peg.2935"/>
<proteinExistence type="inferred from homology"/>
<comment type="subunit">
    <text evidence="3 11">Homodimer.</text>
</comment>
<dbReference type="UniPathway" id="UPA00999">
    <property type="reaction ID" value="UER00351"/>
</dbReference>
<dbReference type="NCBIfam" id="NF002360">
    <property type="entry name" value="PRK01322.1"/>
    <property type="match status" value="1"/>
</dbReference>
<reference evidence="13" key="1">
    <citation type="submission" date="2015-07" db="EMBL/GenBank/DDBJ databases">
        <title>Complete Genome of Thermincola ferriacetica strain Z-0001T.</title>
        <authorList>
            <person name="Lusk B."/>
            <person name="Badalamenti J.P."/>
            <person name="Parameswaran P."/>
            <person name="Bond D.R."/>
            <person name="Torres C.I."/>
        </authorList>
    </citation>
    <scope>NUCLEOTIDE SEQUENCE [LARGE SCALE GENOMIC DNA]</scope>
    <source>
        <strain evidence="13">Z-0001</strain>
    </source>
</reference>
<keyword evidence="6 11" id="KW-0547">Nucleotide-binding</keyword>
<comment type="function">
    <text evidence="11">Catalyzes the transformation of pimelate into pimeloyl-CoA with concomitant hydrolysis of ATP to AMP.</text>
</comment>
<gene>
    <name evidence="11 12" type="primary">bioW</name>
    <name evidence="12" type="ORF">Tfer_2813</name>
</gene>
<evidence type="ECO:0000256" key="9">
    <source>
        <dbReference type="ARBA" id="ARBA00022842"/>
    </source>
</evidence>
<comment type="pathway">
    <text evidence="2 11">Metabolic intermediate metabolism; pimeloyl-CoA biosynthesis; pimeloyl-CoA from pimelate: step 1/1.</text>
</comment>
<evidence type="ECO:0000256" key="6">
    <source>
        <dbReference type="ARBA" id="ARBA00022741"/>
    </source>
</evidence>
<comment type="caution">
    <text evidence="12">The sequence shown here is derived from an EMBL/GenBank/DDBJ whole genome shotgun (WGS) entry which is preliminary data.</text>
</comment>
<evidence type="ECO:0000256" key="5">
    <source>
        <dbReference type="ARBA" id="ARBA00022598"/>
    </source>
</evidence>
<dbReference type="GO" id="GO:0005524">
    <property type="term" value="F:ATP binding"/>
    <property type="evidence" value="ECO:0007669"/>
    <property type="project" value="UniProtKB-KW"/>
</dbReference>
<comment type="cofactor">
    <cofactor evidence="1 11">
        <name>Mg(2+)</name>
        <dbReference type="ChEBI" id="CHEBI:18420"/>
    </cofactor>
</comment>
<evidence type="ECO:0000256" key="11">
    <source>
        <dbReference type="HAMAP-Rule" id="MF_00668"/>
    </source>
</evidence>
<evidence type="ECO:0000256" key="1">
    <source>
        <dbReference type="ARBA" id="ARBA00001946"/>
    </source>
</evidence>
<keyword evidence="13" id="KW-1185">Reference proteome</keyword>
<dbReference type="GO" id="GO:0009102">
    <property type="term" value="P:biotin biosynthetic process"/>
    <property type="evidence" value="ECO:0007669"/>
    <property type="project" value="UniProtKB-UniRule"/>
</dbReference>
<dbReference type="InterPro" id="IPR005499">
    <property type="entry name" value="BioW"/>
</dbReference>
<dbReference type="NCBIfam" id="TIGR01204">
    <property type="entry name" value="bioW"/>
    <property type="match status" value="1"/>
</dbReference>
<sequence length="293" mass="32850">MREKLYNIKMRAAKGGRHEKGGQHISGAERIVSGENIKDIVSDLLDRAIYHSKGQADFINISLEEIKMNDIAYIPSLPIITVKVNDYRAGRKGLIKILENIGLSFYQAKTILSYLEESPAMRGAMLVEINSLERIEPDFERGVRATGMDWEQNIVPQLNDLLAREGINNTHVKEALALASKVSRAPGIVAEICWSDDPDYTAGYVASKKLGYVRFTNLKPLGVKKGGRVFCFDKSLASLEQCLFWLEKQVTIVNELSPYRGNYTLTEFLKEIGYGENNCSFARNKRKGVIQGV</sequence>